<dbReference type="GO" id="GO:0004639">
    <property type="term" value="F:phosphoribosylaminoimidazolesuccinocarboxamide synthase activity"/>
    <property type="evidence" value="ECO:0007669"/>
    <property type="project" value="UniProtKB-UniRule"/>
</dbReference>
<evidence type="ECO:0000256" key="1">
    <source>
        <dbReference type="ARBA" id="ARBA00004672"/>
    </source>
</evidence>
<evidence type="ECO:0000256" key="5">
    <source>
        <dbReference type="ARBA" id="ARBA00022755"/>
    </source>
</evidence>
<keyword evidence="5 8" id="KW-0658">Purine biosynthesis</keyword>
<protein>
    <recommendedName>
        <fullName evidence="8">Phosphoribosylaminoimidazole-succinocarboxamide synthase</fullName>
        <ecNumber evidence="8">6.3.2.6</ecNumber>
    </recommendedName>
    <alternativeName>
        <fullName evidence="8">SAICAR synthetase</fullName>
    </alternativeName>
</protein>
<evidence type="ECO:0000256" key="6">
    <source>
        <dbReference type="ARBA" id="ARBA00022840"/>
    </source>
</evidence>
<keyword evidence="4 8" id="KW-0547">Nucleotide-binding</keyword>
<reference evidence="10 11" key="1">
    <citation type="submission" date="2020-07" db="EMBL/GenBank/DDBJ databases">
        <title>Genomic Encyclopedia of Type Strains, Phase IV (KMG-IV): sequencing the most valuable type-strain genomes for metagenomic binning, comparative biology and taxonomic classification.</title>
        <authorList>
            <person name="Goeker M."/>
        </authorList>
    </citation>
    <scope>NUCLEOTIDE SEQUENCE [LARGE SCALE GENOMIC DNA]</scope>
    <source>
        <strain evidence="10 11">DSM 17721</strain>
    </source>
</reference>
<dbReference type="PROSITE" id="PS01058">
    <property type="entry name" value="SAICAR_SYNTHETASE_2"/>
    <property type="match status" value="1"/>
</dbReference>
<comment type="pathway">
    <text evidence="1 8">Purine metabolism; IMP biosynthesis via de novo pathway; 5-amino-1-(5-phospho-D-ribosyl)imidazole-4-carboxamide from 5-amino-1-(5-phospho-D-ribosyl)imidazole-4-carboxylate: step 1/2.</text>
</comment>
<dbReference type="GO" id="GO:0006189">
    <property type="term" value="P:'de novo' IMP biosynthetic process"/>
    <property type="evidence" value="ECO:0007669"/>
    <property type="project" value="UniProtKB-UniRule"/>
</dbReference>
<dbReference type="SUPFAM" id="SSF56104">
    <property type="entry name" value="SAICAR synthase-like"/>
    <property type="match status" value="1"/>
</dbReference>
<keyword evidence="3 8" id="KW-0436">Ligase</keyword>
<evidence type="ECO:0000256" key="8">
    <source>
        <dbReference type="HAMAP-Rule" id="MF_00137"/>
    </source>
</evidence>
<dbReference type="UniPathway" id="UPA00074">
    <property type="reaction ID" value="UER00131"/>
</dbReference>
<dbReference type="Proteomes" id="UP000525298">
    <property type="component" value="Unassembled WGS sequence"/>
</dbReference>
<dbReference type="PROSITE" id="PS01057">
    <property type="entry name" value="SAICAR_SYNTHETASE_1"/>
    <property type="match status" value="1"/>
</dbReference>
<dbReference type="InterPro" id="IPR028923">
    <property type="entry name" value="SAICAR_synt/ADE2_N"/>
</dbReference>
<keyword evidence="6 8" id="KW-0067">ATP-binding</keyword>
<dbReference type="InterPro" id="IPR001636">
    <property type="entry name" value="SAICAR_synth"/>
</dbReference>
<dbReference type="HAMAP" id="MF_00137">
    <property type="entry name" value="SAICAR_synth"/>
    <property type="match status" value="1"/>
</dbReference>
<dbReference type="InterPro" id="IPR018236">
    <property type="entry name" value="SAICAR_synthetase_CS"/>
</dbReference>
<gene>
    <name evidence="8" type="primary">purC</name>
    <name evidence="10" type="ORF">HNR65_001028</name>
</gene>
<dbReference type="FunFam" id="3.30.470.20:FF:000015">
    <property type="entry name" value="Phosphoribosylaminoimidazole-succinocarboxamide synthase"/>
    <property type="match status" value="1"/>
</dbReference>
<dbReference type="PANTHER" id="PTHR43700:SF1">
    <property type="entry name" value="PHOSPHORIBOSYLAMINOIMIDAZOLE-SUCCINOCARBOXAMIDE SYNTHASE"/>
    <property type="match status" value="1"/>
</dbReference>
<comment type="similarity">
    <text evidence="2 8">Belongs to the SAICAR synthetase family.</text>
</comment>
<accession>A0A7W0C7P9</accession>
<evidence type="ECO:0000313" key="10">
    <source>
        <dbReference type="EMBL" id="MBA2880710.1"/>
    </source>
</evidence>
<dbReference type="Pfam" id="PF01259">
    <property type="entry name" value="SAICAR_synt"/>
    <property type="match status" value="1"/>
</dbReference>
<dbReference type="NCBIfam" id="NF010568">
    <property type="entry name" value="PRK13961.1"/>
    <property type="match status" value="1"/>
</dbReference>
<evidence type="ECO:0000256" key="3">
    <source>
        <dbReference type="ARBA" id="ARBA00022598"/>
    </source>
</evidence>
<dbReference type="GO" id="GO:0005737">
    <property type="term" value="C:cytoplasm"/>
    <property type="evidence" value="ECO:0007669"/>
    <property type="project" value="TreeGrafter"/>
</dbReference>
<evidence type="ECO:0000256" key="4">
    <source>
        <dbReference type="ARBA" id="ARBA00022741"/>
    </source>
</evidence>
<proteinExistence type="inferred from homology"/>
<dbReference type="Gene3D" id="3.30.200.20">
    <property type="entry name" value="Phosphorylase Kinase, domain 1"/>
    <property type="match status" value="1"/>
</dbReference>
<organism evidence="10 11">
    <name type="scientific">Desulfosalsimonas propionicica</name>
    <dbReference type="NCBI Taxonomy" id="332175"/>
    <lineage>
        <taxon>Bacteria</taxon>
        <taxon>Pseudomonadati</taxon>
        <taxon>Thermodesulfobacteriota</taxon>
        <taxon>Desulfobacteria</taxon>
        <taxon>Desulfobacterales</taxon>
        <taxon>Desulfosalsimonadaceae</taxon>
        <taxon>Desulfosalsimonas</taxon>
    </lineage>
</organism>
<dbReference type="AlphaFoldDB" id="A0A7W0C7P9"/>
<evidence type="ECO:0000259" key="9">
    <source>
        <dbReference type="Pfam" id="PF01259"/>
    </source>
</evidence>
<dbReference type="EMBL" id="JACDUS010000002">
    <property type="protein sequence ID" value="MBA2880710.1"/>
    <property type="molecule type" value="Genomic_DNA"/>
</dbReference>
<feature type="domain" description="SAICAR synthetase/ADE2 N-terminal" evidence="9">
    <location>
        <begin position="17"/>
        <end position="266"/>
    </location>
</feature>
<dbReference type="EC" id="6.3.2.6" evidence="8"/>
<dbReference type="GO" id="GO:0005524">
    <property type="term" value="F:ATP binding"/>
    <property type="evidence" value="ECO:0007669"/>
    <property type="project" value="UniProtKB-KW"/>
</dbReference>
<dbReference type="CDD" id="cd01414">
    <property type="entry name" value="SAICAR_synt_Sc"/>
    <property type="match status" value="1"/>
</dbReference>
<comment type="caution">
    <text evidence="10">The sequence shown here is derived from an EMBL/GenBank/DDBJ whole genome shotgun (WGS) entry which is preliminary data.</text>
</comment>
<evidence type="ECO:0000256" key="2">
    <source>
        <dbReference type="ARBA" id="ARBA00010190"/>
    </source>
</evidence>
<dbReference type="RefSeq" id="WP_181550370.1">
    <property type="nucleotide sequence ID" value="NZ_JACDUS010000002.1"/>
</dbReference>
<sequence>MAQTVFETKFDDLSVFKRGKVRDVYDLEDRLLMVATDRISAFDVIMKDPVPGKGKILTRISLFWFDIISSIIDNHVIASDVDQYPQICRQYRDELEGRSMLVKKTRPLPVECVVRGYISGSGWKSYQKTGEVCGIRLPDGLRESDRLPEPIFTPSTKAELGEHDINISYDHMVDLIGTQKAQQVRDLSLEIYQKGAEIAEKSGIIIADTKFEFGENENGLILIDEVLTPDSSRFWPKATYQPGGPQASFDKQYLRDYLNSVDWDKTPPPPHLPAEVIENTKSKYLEALQALVGQTDAS</sequence>
<dbReference type="NCBIfam" id="TIGR00081">
    <property type="entry name" value="purC"/>
    <property type="match status" value="1"/>
</dbReference>
<comment type="catalytic activity">
    <reaction evidence="7 8">
        <text>5-amino-1-(5-phospho-D-ribosyl)imidazole-4-carboxylate + L-aspartate + ATP = (2S)-2-[5-amino-1-(5-phospho-beta-D-ribosyl)imidazole-4-carboxamido]succinate + ADP + phosphate + 2 H(+)</text>
        <dbReference type="Rhea" id="RHEA:22628"/>
        <dbReference type="ChEBI" id="CHEBI:15378"/>
        <dbReference type="ChEBI" id="CHEBI:29991"/>
        <dbReference type="ChEBI" id="CHEBI:30616"/>
        <dbReference type="ChEBI" id="CHEBI:43474"/>
        <dbReference type="ChEBI" id="CHEBI:58443"/>
        <dbReference type="ChEBI" id="CHEBI:77657"/>
        <dbReference type="ChEBI" id="CHEBI:456216"/>
        <dbReference type="EC" id="6.3.2.6"/>
    </reaction>
</comment>
<evidence type="ECO:0000313" key="11">
    <source>
        <dbReference type="Proteomes" id="UP000525298"/>
    </source>
</evidence>
<dbReference type="Gene3D" id="3.30.470.20">
    <property type="entry name" value="ATP-grasp fold, B domain"/>
    <property type="match status" value="1"/>
</dbReference>
<dbReference type="PANTHER" id="PTHR43700">
    <property type="entry name" value="PHOSPHORIBOSYLAMINOIMIDAZOLE-SUCCINOCARBOXAMIDE SYNTHASE"/>
    <property type="match status" value="1"/>
</dbReference>
<evidence type="ECO:0000256" key="7">
    <source>
        <dbReference type="ARBA" id="ARBA00048475"/>
    </source>
</evidence>
<keyword evidence="11" id="KW-1185">Reference proteome</keyword>
<name>A0A7W0C7P9_9BACT</name>